<evidence type="ECO:0000259" key="1">
    <source>
        <dbReference type="PROSITE" id="PS50887"/>
    </source>
</evidence>
<sequence>MLTTIFSPADATLADQAHVEAAEHQLTELALALALVAAKVDVERRALADSLTGLPNRAAFERAINRELGSADRRLKPIGVILLDLDRLKAVNDTLGHQAGDDFLRAVAQSSTAALRKGDMIARFGGDEFAVLLLDCDEQALAAGGERIRAAIAAIELGAGLTASTSLGGVLVSDASSTWHLVYGAADSALYTAKRAGGNQIVIAKL</sequence>
<gene>
    <name evidence="2" type="ORF">UFOPK3522_00899</name>
</gene>
<protein>
    <submittedName>
        <fullName evidence="2">Unannotated protein</fullName>
    </submittedName>
</protein>
<dbReference type="GO" id="GO:0052621">
    <property type="term" value="F:diguanylate cyclase activity"/>
    <property type="evidence" value="ECO:0007669"/>
    <property type="project" value="TreeGrafter"/>
</dbReference>
<dbReference type="NCBIfam" id="TIGR00254">
    <property type="entry name" value="GGDEF"/>
    <property type="match status" value="1"/>
</dbReference>
<dbReference type="InterPro" id="IPR050469">
    <property type="entry name" value="Diguanylate_Cyclase"/>
</dbReference>
<dbReference type="GO" id="GO:1902201">
    <property type="term" value="P:negative regulation of bacterial-type flagellum-dependent cell motility"/>
    <property type="evidence" value="ECO:0007669"/>
    <property type="project" value="TreeGrafter"/>
</dbReference>
<dbReference type="PANTHER" id="PTHR45138:SF9">
    <property type="entry name" value="DIGUANYLATE CYCLASE DGCM-RELATED"/>
    <property type="match status" value="1"/>
</dbReference>
<dbReference type="InterPro" id="IPR043128">
    <property type="entry name" value="Rev_trsase/Diguanyl_cyclase"/>
</dbReference>
<dbReference type="InterPro" id="IPR029787">
    <property type="entry name" value="Nucleotide_cyclase"/>
</dbReference>
<evidence type="ECO:0000313" key="2">
    <source>
        <dbReference type="EMBL" id="CAB4344005.1"/>
    </source>
</evidence>
<dbReference type="SUPFAM" id="SSF55073">
    <property type="entry name" value="Nucleotide cyclase"/>
    <property type="match status" value="1"/>
</dbReference>
<dbReference type="SMART" id="SM00267">
    <property type="entry name" value="GGDEF"/>
    <property type="match status" value="1"/>
</dbReference>
<dbReference type="FunFam" id="3.30.70.270:FF:000001">
    <property type="entry name" value="Diguanylate cyclase domain protein"/>
    <property type="match status" value="1"/>
</dbReference>
<dbReference type="PANTHER" id="PTHR45138">
    <property type="entry name" value="REGULATORY COMPONENTS OF SENSORY TRANSDUCTION SYSTEM"/>
    <property type="match status" value="1"/>
</dbReference>
<accession>A0A6J5ZP32</accession>
<reference evidence="2" key="1">
    <citation type="submission" date="2020-05" db="EMBL/GenBank/DDBJ databases">
        <authorList>
            <person name="Chiriac C."/>
            <person name="Salcher M."/>
            <person name="Ghai R."/>
            <person name="Kavagutti S V."/>
        </authorList>
    </citation>
    <scope>NUCLEOTIDE SEQUENCE</scope>
</reference>
<dbReference type="EMBL" id="CAESAO010000069">
    <property type="protein sequence ID" value="CAB4344005.1"/>
    <property type="molecule type" value="Genomic_DNA"/>
</dbReference>
<dbReference type="AlphaFoldDB" id="A0A6J5ZP32"/>
<dbReference type="CDD" id="cd01949">
    <property type="entry name" value="GGDEF"/>
    <property type="match status" value="1"/>
</dbReference>
<dbReference type="Pfam" id="PF00990">
    <property type="entry name" value="GGDEF"/>
    <property type="match status" value="1"/>
</dbReference>
<proteinExistence type="predicted"/>
<dbReference type="InterPro" id="IPR000160">
    <property type="entry name" value="GGDEF_dom"/>
</dbReference>
<organism evidence="2">
    <name type="scientific">freshwater metagenome</name>
    <dbReference type="NCBI Taxonomy" id="449393"/>
    <lineage>
        <taxon>unclassified sequences</taxon>
        <taxon>metagenomes</taxon>
        <taxon>ecological metagenomes</taxon>
    </lineage>
</organism>
<dbReference type="Gene3D" id="3.30.70.270">
    <property type="match status" value="1"/>
</dbReference>
<dbReference type="GO" id="GO:0005886">
    <property type="term" value="C:plasma membrane"/>
    <property type="evidence" value="ECO:0007669"/>
    <property type="project" value="TreeGrafter"/>
</dbReference>
<dbReference type="GO" id="GO:0043709">
    <property type="term" value="P:cell adhesion involved in single-species biofilm formation"/>
    <property type="evidence" value="ECO:0007669"/>
    <property type="project" value="TreeGrafter"/>
</dbReference>
<dbReference type="PROSITE" id="PS50887">
    <property type="entry name" value="GGDEF"/>
    <property type="match status" value="1"/>
</dbReference>
<name>A0A6J5ZP32_9ZZZZ</name>
<feature type="domain" description="GGDEF" evidence="1">
    <location>
        <begin position="76"/>
        <end position="206"/>
    </location>
</feature>